<dbReference type="Pfam" id="PF00015">
    <property type="entry name" value="MCPsignal"/>
    <property type="match status" value="1"/>
</dbReference>
<dbReference type="InterPro" id="IPR004090">
    <property type="entry name" value="Chemotax_Me-accpt_rcpt"/>
</dbReference>
<feature type="domain" description="Methyl-accepting transducer" evidence="5">
    <location>
        <begin position="290"/>
        <end position="526"/>
    </location>
</feature>
<evidence type="ECO:0000256" key="2">
    <source>
        <dbReference type="ARBA" id="ARBA00029447"/>
    </source>
</evidence>
<keyword evidence="4" id="KW-0812">Transmembrane</keyword>
<comment type="caution">
    <text evidence="6">The sequence shown here is derived from an EMBL/GenBank/DDBJ whole genome shotgun (WGS) entry which is preliminary data.</text>
</comment>
<evidence type="ECO:0000313" key="6">
    <source>
        <dbReference type="EMBL" id="NDV13057.1"/>
    </source>
</evidence>
<dbReference type="GO" id="GO:0016020">
    <property type="term" value="C:membrane"/>
    <property type="evidence" value="ECO:0007669"/>
    <property type="project" value="InterPro"/>
</dbReference>
<dbReference type="Gene3D" id="1.10.287.950">
    <property type="entry name" value="Methyl-accepting chemotaxis protein"/>
    <property type="match status" value="1"/>
</dbReference>
<evidence type="ECO:0000313" key="7">
    <source>
        <dbReference type="Proteomes" id="UP000482578"/>
    </source>
</evidence>
<name>A0A6B2KSX1_9NEIS</name>
<feature type="transmembrane region" description="Helical" evidence="4">
    <location>
        <begin position="211"/>
        <end position="230"/>
    </location>
</feature>
<dbReference type="RefSeq" id="WP_163316257.1">
    <property type="nucleotide sequence ID" value="NZ_JAAGAA010000007.1"/>
</dbReference>
<gene>
    <name evidence="6" type="ORF">GZH52_09625</name>
</gene>
<dbReference type="PANTHER" id="PTHR32089:SF112">
    <property type="entry name" value="LYSOZYME-LIKE PROTEIN-RELATED"/>
    <property type="match status" value="1"/>
</dbReference>
<dbReference type="SMART" id="SM00283">
    <property type="entry name" value="MA"/>
    <property type="match status" value="1"/>
</dbReference>
<evidence type="ECO:0000256" key="4">
    <source>
        <dbReference type="SAM" id="Phobius"/>
    </source>
</evidence>
<evidence type="ECO:0000256" key="1">
    <source>
        <dbReference type="ARBA" id="ARBA00023224"/>
    </source>
</evidence>
<dbReference type="CDD" id="cd11386">
    <property type="entry name" value="MCP_signal"/>
    <property type="match status" value="1"/>
</dbReference>
<dbReference type="Proteomes" id="UP000482578">
    <property type="component" value="Unassembled WGS sequence"/>
</dbReference>
<dbReference type="AlphaFoldDB" id="A0A6B2KSX1"/>
<dbReference type="PANTHER" id="PTHR32089">
    <property type="entry name" value="METHYL-ACCEPTING CHEMOTAXIS PROTEIN MCPB"/>
    <property type="match status" value="1"/>
</dbReference>
<dbReference type="EMBL" id="JAAGAA010000007">
    <property type="protein sequence ID" value="NDV13057.1"/>
    <property type="molecule type" value="Genomic_DNA"/>
</dbReference>
<accession>A0A6B2KSX1</accession>
<organism evidence="6 7">
    <name type="scientific">Crenobacter caeni</name>
    <dbReference type="NCBI Taxonomy" id="2705474"/>
    <lineage>
        <taxon>Bacteria</taxon>
        <taxon>Pseudomonadati</taxon>
        <taxon>Pseudomonadota</taxon>
        <taxon>Betaproteobacteria</taxon>
        <taxon>Neisseriales</taxon>
        <taxon>Neisseriaceae</taxon>
        <taxon>Crenobacter</taxon>
    </lineage>
</organism>
<comment type="similarity">
    <text evidence="2">Belongs to the methyl-accepting chemotaxis (MCP) protein family.</text>
</comment>
<sequence length="562" mass="60234">MRTPNPFARALTLIGASAILLLLCFVALIMAGDRLENAYRQQHQSYLLADEFRQASDDLTRTARSYVVTGDVRFKNEYQTIADILDGKAPRPQQPERIYWPFIEAGGGKPRPDGPAAPLLDLMKQAGFSAEELAKLDEAKKASDALIKLEEEAMQLAAGGPEEQARARELVHGHAYHAEVARIMQPVDAFFELLKTRSDAAVEQAAAIEQGLSVLTAVLAALLFTALWYAKRTLDRQIGGSVDLAHRAIGAFAGGDFSQAVPYRGEQSILGQLESMRRALSGTLQAIRAQSTEVADAAERMNEAARAVEASSAKQADAAGSMESGMQQVSASINEVARSAGRVDEQSRKTREVSEHGADIIASTVAEIENIARAVETAASSVDELGRKGSEIVHIVQVIKDVADQTNLLALNAAIEAARAGEQGRGFAVVADEVRKLAERSALAAQDIASRIDEIGRGTQNSVEDMQQVSTRVATGVQLAREAGESMQTIRTHSIELAGETAQIARAIEEHVGANAHIDGHVQHIGVIAEENRHSAGDAADVAGRMSTLAETMNARLTHFTV</sequence>
<dbReference type="PRINTS" id="PR00260">
    <property type="entry name" value="CHEMTRNSDUCR"/>
</dbReference>
<keyword evidence="7" id="KW-1185">Reference proteome</keyword>
<dbReference type="SUPFAM" id="SSF58104">
    <property type="entry name" value="Methyl-accepting chemotaxis protein (MCP) signaling domain"/>
    <property type="match status" value="1"/>
</dbReference>
<dbReference type="InterPro" id="IPR004089">
    <property type="entry name" value="MCPsignal_dom"/>
</dbReference>
<dbReference type="GO" id="GO:0007165">
    <property type="term" value="P:signal transduction"/>
    <property type="evidence" value="ECO:0007669"/>
    <property type="project" value="UniProtKB-KW"/>
</dbReference>
<protein>
    <submittedName>
        <fullName evidence="6">Methyl-accepting chemotaxis protein</fullName>
    </submittedName>
</protein>
<evidence type="ECO:0000256" key="3">
    <source>
        <dbReference type="PROSITE-ProRule" id="PRU00284"/>
    </source>
</evidence>
<dbReference type="GO" id="GO:0004888">
    <property type="term" value="F:transmembrane signaling receptor activity"/>
    <property type="evidence" value="ECO:0007669"/>
    <property type="project" value="InterPro"/>
</dbReference>
<keyword evidence="4" id="KW-0472">Membrane</keyword>
<reference evidence="6 7" key="1">
    <citation type="submission" date="2020-02" db="EMBL/GenBank/DDBJ databases">
        <authorList>
            <person name="Yang Z."/>
        </authorList>
    </citation>
    <scope>NUCLEOTIDE SEQUENCE [LARGE SCALE GENOMIC DNA]</scope>
    <source>
        <strain evidence="6 7">HX-7-9</strain>
    </source>
</reference>
<evidence type="ECO:0000259" key="5">
    <source>
        <dbReference type="PROSITE" id="PS50111"/>
    </source>
</evidence>
<dbReference type="PROSITE" id="PS50111">
    <property type="entry name" value="CHEMOTAXIS_TRANSDUC_2"/>
    <property type="match status" value="1"/>
</dbReference>
<keyword evidence="4" id="KW-1133">Transmembrane helix</keyword>
<keyword evidence="1 3" id="KW-0807">Transducer</keyword>
<dbReference type="GO" id="GO:0006935">
    <property type="term" value="P:chemotaxis"/>
    <property type="evidence" value="ECO:0007669"/>
    <property type="project" value="InterPro"/>
</dbReference>
<proteinExistence type="inferred from homology"/>